<evidence type="ECO:0000256" key="1">
    <source>
        <dbReference type="ARBA" id="ARBA00022679"/>
    </source>
</evidence>
<dbReference type="InterPro" id="IPR000182">
    <property type="entry name" value="GNAT_dom"/>
</dbReference>
<dbReference type="PROSITE" id="PS51186">
    <property type="entry name" value="GNAT"/>
    <property type="match status" value="1"/>
</dbReference>
<reference evidence="4 5" key="1">
    <citation type="submission" date="2019-06" db="EMBL/GenBank/DDBJ databases">
        <title>Saccharibacillus brassicae sp. nov., an endophytic bacterium isolated from Chinese cabbage seeds (Brassica pekinensis).</title>
        <authorList>
            <person name="Jiang L."/>
            <person name="Lee J."/>
            <person name="Kim S.W."/>
        </authorList>
    </citation>
    <scope>NUCLEOTIDE SEQUENCE [LARGE SCALE GENOMIC DNA]</scope>
    <source>
        <strain evidence="5">KCTC 43072 / ATSA2</strain>
    </source>
</reference>
<keyword evidence="5" id="KW-1185">Reference proteome</keyword>
<keyword evidence="2" id="KW-0012">Acyltransferase</keyword>
<dbReference type="InterPro" id="IPR016181">
    <property type="entry name" value="Acyl_CoA_acyltransferase"/>
</dbReference>
<dbReference type="PANTHER" id="PTHR43877">
    <property type="entry name" value="AMINOALKYLPHOSPHONATE N-ACETYLTRANSFERASE-RELATED-RELATED"/>
    <property type="match status" value="1"/>
</dbReference>
<dbReference type="AlphaFoldDB" id="A0A4Y6UVF7"/>
<dbReference type="Pfam" id="PF00583">
    <property type="entry name" value="Acetyltransf_1"/>
    <property type="match status" value="1"/>
</dbReference>
<organism evidence="4 5">
    <name type="scientific">Saccharibacillus brassicae</name>
    <dbReference type="NCBI Taxonomy" id="2583377"/>
    <lineage>
        <taxon>Bacteria</taxon>
        <taxon>Bacillati</taxon>
        <taxon>Bacillota</taxon>
        <taxon>Bacilli</taxon>
        <taxon>Bacillales</taxon>
        <taxon>Paenibacillaceae</taxon>
        <taxon>Saccharibacillus</taxon>
    </lineage>
</organism>
<dbReference type="GO" id="GO:0016747">
    <property type="term" value="F:acyltransferase activity, transferring groups other than amino-acyl groups"/>
    <property type="evidence" value="ECO:0007669"/>
    <property type="project" value="InterPro"/>
</dbReference>
<evidence type="ECO:0000313" key="5">
    <source>
        <dbReference type="Proteomes" id="UP000316968"/>
    </source>
</evidence>
<dbReference type="Gene3D" id="3.40.630.30">
    <property type="match status" value="1"/>
</dbReference>
<evidence type="ECO:0000256" key="2">
    <source>
        <dbReference type="ARBA" id="ARBA00023315"/>
    </source>
</evidence>
<dbReference type="PANTHER" id="PTHR43877:SF2">
    <property type="entry name" value="AMINOALKYLPHOSPHONATE N-ACETYLTRANSFERASE-RELATED"/>
    <property type="match status" value="1"/>
</dbReference>
<accession>A0A4Y6UVF7</accession>
<gene>
    <name evidence="4" type="ORF">FFV09_09770</name>
</gene>
<name>A0A4Y6UVF7_SACBS</name>
<evidence type="ECO:0000313" key="4">
    <source>
        <dbReference type="EMBL" id="QDH21114.1"/>
    </source>
</evidence>
<dbReference type="KEGG" id="saca:FFV09_09770"/>
<dbReference type="Proteomes" id="UP000316968">
    <property type="component" value="Chromosome"/>
</dbReference>
<dbReference type="EMBL" id="CP041217">
    <property type="protein sequence ID" value="QDH21114.1"/>
    <property type="molecule type" value="Genomic_DNA"/>
</dbReference>
<feature type="domain" description="N-acetyltransferase" evidence="3">
    <location>
        <begin position="4"/>
        <end position="148"/>
    </location>
</feature>
<dbReference type="RefSeq" id="WP_141447661.1">
    <property type="nucleotide sequence ID" value="NZ_CP041217.1"/>
</dbReference>
<protein>
    <submittedName>
        <fullName evidence="4">GNAT family N-acetyltransferase</fullName>
    </submittedName>
</protein>
<sequence length="151" mass="17244">MNGMKLTPAHASDVERLAELRAEALHESLTRLGRYDEQGVRERFRRSFVPEHTKIVEQGGEFAGCVALRPEPEGYWLEHFYLRGGSRGSGLGTRVLHAVLGEERDRRLPVRLNVLQGSAARRLYERFGFETESEDEIDVYLILHPRAEVEA</sequence>
<dbReference type="InterPro" id="IPR050832">
    <property type="entry name" value="Bact_Acetyltransf"/>
</dbReference>
<dbReference type="SUPFAM" id="SSF55729">
    <property type="entry name" value="Acyl-CoA N-acyltransferases (Nat)"/>
    <property type="match status" value="1"/>
</dbReference>
<proteinExistence type="predicted"/>
<dbReference type="OrthoDB" id="794462at2"/>
<keyword evidence="1 4" id="KW-0808">Transferase</keyword>
<evidence type="ECO:0000259" key="3">
    <source>
        <dbReference type="PROSITE" id="PS51186"/>
    </source>
</evidence>